<gene>
    <name evidence="2" type="ORF">OKIOD_LOCUS5641</name>
</gene>
<dbReference type="EMBL" id="OU015569">
    <property type="protein sequence ID" value="CAG5095214.1"/>
    <property type="molecule type" value="Genomic_DNA"/>
</dbReference>
<feature type="signal peptide" evidence="1">
    <location>
        <begin position="1"/>
        <end position="15"/>
    </location>
</feature>
<evidence type="ECO:0000256" key="1">
    <source>
        <dbReference type="SAM" id="SignalP"/>
    </source>
</evidence>
<name>A0ABN7S8S7_OIKDI</name>
<dbReference type="SUPFAM" id="SSF53822">
    <property type="entry name" value="Periplasmic binding protein-like I"/>
    <property type="match status" value="1"/>
</dbReference>
<dbReference type="InterPro" id="IPR028082">
    <property type="entry name" value="Peripla_BP_I"/>
</dbReference>
<dbReference type="Gene3D" id="3.40.50.2300">
    <property type="match status" value="1"/>
</dbReference>
<keyword evidence="1" id="KW-0732">Signal</keyword>
<dbReference type="Proteomes" id="UP001158576">
    <property type="component" value="Chromosome XSR"/>
</dbReference>
<feature type="chain" id="PRO_5046491029" evidence="1">
    <location>
        <begin position="16"/>
        <end position="358"/>
    </location>
</feature>
<protein>
    <submittedName>
        <fullName evidence="2">Oidioi.mRNA.OKI2018_I69.XSR.g14083.t1.cds</fullName>
    </submittedName>
</protein>
<accession>A0ABN7S8S7</accession>
<proteinExistence type="predicted"/>
<evidence type="ECO:0000313" key="3">
    <source>
        <dbReference type="Proteomes" id="UP001158576"/>
    </source>
</evidence>
<sequence length="358" mass="41382">MLSILCIFLLAETSARESRKIDTDAICSHDDGNVSLTIDNEIDEVCQGRTPSTDYNLAVFAISDDATGCYYHQERFLRPALDRVVKTIEEDFGFKFNYDFMFDECQSSIALNSMVNDRYNDSTPCYDAYVGLTCDNAYNPAAPIFKSWRVPVFAPFVRNKSYQNKDNSTDSTYTVRTGLTSGIVTNFLAELFNYNNRLLENAGTPRWNNMTVIYAGKNTGKHGMPYDFQFASDCNMLLNAIRDITDRTNMTFYIEEPTLDVLVEESEDFLRKLHDKSRAQLWCVEPEVFTSAMTDFVAIKEFAREFPDDWAIFYWDPYVSYIDKSFLLNEEPLLTTGVREAVKKEFYLNIYKRHMLYV</sequence>
<organism evidence="2 3">
    <name type="scientific">Oikopleura dioica</name>
    <name type="common">Tunicate</name>
    <dbReference type="NCBI Taxonomy" id="34765"/>
    <lineage>
        <taxon>Eukaryota</taxon>
        <taxon>Metazoa</taxon>
        <taxon>Chordata</taxon>
        <taxon>Tunicata</taxon>
        <taxon>Appendicularia</taxon>
        <taxon>Copelata</taxon>
        <taxon>Oikopleuridae</taxon>
        <taxon>Oikopleura</taxon>
    </lineage>
</organism>
<keyword evidence="3" id="KW-1185">Reference proteome</keyword>
<reference evidence="2 3" key="1">
    <citation type="submission" date="2021-04" db="EMBL/GenBank/DDBJ databases">
        <authorList>
            <person name="Bliznina A."/>
        </authorList>
    </citation>
    <scope>NUCLEOTIDE SEQUENCE [LARGE SCALE GENOMIC DNA]</scope>
</reference>
<evidence type="ECO:0000313" key="2">
    <source>
        <dbReference type="EMBL" id="CAG5095214.1"/>
    </source>
</evidence>